<evidence type="ECO:0000313" key="1">
    <source>
        <dbReference type="EMBL" id="QHU08153.1"/>
    </source>
</evidence>
<dbReference type="PROSITE" id="PS51419">
    <property type="entry name" value="RAB"/>
    <property type="match status" value="1"/>
</dbReference>
<sequence length="240" mass="27083">MKTKINVGIIGTPGCGKTSFVRRHVDGQYCSDEFQHTPHVVLDIVDTNNGQRHQVDARMIESEYIPDVDEEKYPIDAFIVLFVVNNVSSYEFAKNRVDEILDSYPSSVPVAICGTMNDMPRQLRGLIRDLSVFCAETGCEPCLLSSKTGDQINKPFIHIIQTIFNNDGLELIQPKYTIEDNTNIINMQNIVKELDEIRKLDAEIKNTCPKCGFQVVGVKMFSDFVYCTNPNCNNAHGFHN</sequence>
<dbReference type="InterPro" id="IPR001806">
    <property type="entry name" value="Small_GTPase"/>
</dbReference>
<dbReference type="SUPFAM" id="SSF52540">
    <property type="entry name" value="P-loop containing nucleoside triphosphate hydrolases"/>
    <property type="match status" value="1"/>
</dbReference>
<dbReference type="GO" id="GO:0003924">
    <property type="term" value="F:GTPase activity"/>
    <property type="evidence" value="ECO:0007669"/>
    <property type="project" value="InterPro"/>
</dbReference>
<dbReference type="GO" id="GO:0005525">
    <property type="term" value="F:GTP binding"/>
    <property type="evidence" value="ECO:0007669"/>
    <property type="project" value="InterPro"/>
</dbReference>
<dbReference type="AlphaFoldDB" id="A0A6C0JS10"/>
<dbReference type="EMBL" id="MN740695">
    <property type="protein sequence ID" value="QHU08153.1"/>
    <property type="molecule type" value="Genomic_DNA"/>
</dbReference>
<dbReference type="Pfam" id="PF00071">
    <property type="entry name" value="Ras"/>
    <property type="match status" value="1"/>
</dbReference>
<dbReference type="InterPro" id="IPR027417">
    <property type="entry name" value="P-loop_NTPase"/>
</dbReference>
<dbReference type="Gene3D" id="3.40.50.300">
    <property type="entry name" value="P-loop containing nucleotide triphosphate hydrolases"/>
    <property type="match status" value="1"/>
</dbReference>
<dbReference type="SMART" id="SM00175">
    <property type="entry name" value="RAB"/>
    <property type="match status" value="1"/>
</dbReference>
<name>A0A6C0JS10_9ZZZZ</name>
<protein>
    <submittedName>
        <fullName evidence="1">Uncharacterized protein</fullName>
    </submittedName>
</protein>
<proteinExistence type="predicted"/>
<reference evidence="1" key="1">
    <citation type="journal article" date="2020" name="Nature">
        <title>Giant virus diversity and host interactions through global metagenomics.</title>
        <authorList>
            <person name="Schulz F."/>
            <person name="Roux S."/>
            <person name="Paez-Espino D."/>
            <person name="Jungbluth S."/>
            <person name="Walsh D.A."/>
            <person name="Denef V.J."/>
            <person name="McMahon K.D."/>
            <person name="Konstantinidis K.T."/>
            <person name="Eloe-Fadrosh E.A."/>
            <person name="Kyrpides N.C."/>
            <person name="Woyke T."/>
        </authorList>
    </citation>
    <scope>NUCLEOTIDE SEQUENCE</scope>
    <source>
        <strain evidence="1">GVMAG-S-1062768-28</strain>
    </source>
</reference>
<accession>A0A6C0JS10</accession>
<organism evidence="1">
    <name type="scientific">viral metagenome</name>
    <dbReference type="NCBI Taxonomy" id="1070528"/>
    <lineage>
        <taxon>unclassified sequences</taxon>
        <taxon>metagenomes</taxon>
        <taxon>organismal metagenomes</taxon>
    </lineage>
</organism>